<reference evidence="1 2" key="1">
    <citation type="journal article" date="2015" name="Genome Biol. Evol.">
        <title>Comparative Genomics of a Bacterivorous Green Alga Reveals Evolutionary Causalities and Consequences of Phago-Mixotrophic Mode of Nutrition.</title>
        <authorList>
            <person name="Burns J.A."/>
            <person name="Paasch A."/>
            <person name="Narechania A."/>
            <person name="Kim E."/>
        </authorList>
    </citation>
    <scope>NUCLEOTIDE SEQUENCE [LARGE SCALE GENOMIC DNA]</scope>
    <source>
        <strain evidence="1 2">PLY_AMNH</strain>
    </source>
</reference>
<gene>
    <name evidence="1" type="ORF">CYMTET_12116</name>
</gene>
<dbReference type="PANTHER" id="PTHR47169:SF4">
    <property type="entry name" value="TRANSPOSASE TC1-LIKE DOMAIN-CONTAINING PROTEIN"/>
    <property type="match status" value="1"/>
</dbReference>
<dbReference type="Gene3D" id="3.30.420.10">
    <property type="entry name" value="Ribonuclease H-like superfamily/Ribonuclease H"/>
    <property type="match status" value="1"/>
</dbReference>
<comment type="caution">
    <text evidence="1">The sequence shown here is derived from an EMBL/GenBank/DDBJ whole genome shotgun (WGS) entry which is preliminary data.</text>
</comment>
<organism evidence="1 2">
    <name type="scientific">Cymbomonas tetramitiformis</name>
    <dbReference type="NCBI Taxonomy" id="36881"/>
    <lineage>
        <taxon>Eukaryota</taxon>
        <taxon>Viridiplantae</taxon>
        <taxon>Chlorophyta</taxon>
        <taxon>Pyramimonadophyceae</taxon>
        <taxon>Pyramimonadales</taxon>
        <taxon>Pyramimonadaceae</taxon>
        <taxon>Cymbomonas</taxon>
    </lineage>
</organism>
<evidence type="ECO:0008006" key="3">
    <source>
        <dbReference type="Google" id="ProtNLM"/>
    </source>
</evidence>
<evidence type="ECO:0000313" key="1">
    <source>
        <dbReference type="EMBL" id="KAK3280026.1"/>
    </source>
</evidence>
<sequence length="357" mass="40363">MQNRLEHAKRLSDDTFENRIDVDEKYFEIESCAAVEKRTHHEAPEYTSFQSRKFIPKVMFLTAVAKPNIEHGFDGKIGIWRITETKVAQRKSCNYDRDEEHEVDVTLTGDRFVKVMKEVCKAAKAKMPWLKKRVVQIDGAGPHQGAFNKVVKNGKRLGALVERQPAQMPDGNRNDLLVYPAMQRQVDKLCEGERKHIDTVVTAVHQAWDDLSPETLHMACEIQRVVFASIIEHNGGNQFKVPHIGLRAELKPFIIELNEYFDARQEVGIDEEEDAQESSDDDVPASSARVNQADLVATSWQAKEQGMSHTHRRIGKCTLSTVIANGPGDDAADEDDVFLVPTNVPRRAAPRTRATNR</sequence>
<accession>A0AAE0GMC5</accession>
<keyword evidence="2" id="KW-1185">Reference proteome</keyword>
<dbReference type="AlphaFoldDB" id="A0AAE0GMC5"/>
<dbReference type="InterPro" id="IPR036397">
    <property type="entry name" value="RNaseH_sf"/>
</dbReference>
<evidence type="ECO:0000313" key="2">
    <source>
        <dbReference type="Proteomes" id="UP001190700"/>
    </source>
</evidence>
<dbReference type="GO" id="GO:0003676">
    <property type="term" value="F:nucleic acid binding"/>
    <property type="evidence" value="ECO:0007669"/>
    <property type="project" value="InterPro"/>
</dbReference>
<dbReference type="PANTHER" id="PTHR47169">
    <property type="entry name" value="OS01G0541250 PROTEIN"/>
    <property type="match status" value="1"/>
</dbReference>
<name>A0AAE0GMC5_9CHLO</name>
<dbReference type="Proteomes" id="UP001190700">
    <property type="component" value="Unassembled WGS sequence"/>
</dbReference>
<proteinExistence type="predicted"/>
<protein>
    <recommendedName>
        <fullName evidence="3">Transposase</fullName>
    </recommendedName>
</protein>
<dbReference type="EMBL" id="LGRX02004569">
    <property type="protein sequence ID" value="KAK3280026.1"/>
    <property type="molecule type" value="Genomic_DNA"/>
</dbReference>